<dbReference type="PANTHER" id="PTHR35807:SF1">
    <property type="entry name" value="TRANSCRIPTIONAL REGULATOR REDD"/>
    <property type="match status" value="1"/>
</dbReference>
<dbReference type="Gene3D" id="3.40.50.300">
    <property type="entry name" value="P-loop containing nucleotide triphosphate hydrolases"/>
    <property type="match status" value="1"/>
</dbReference>
<dbReference type="InterPro" id="IPR051677">
    <property type="entry name" value="AfsR-DnrI-RedD_regulator"/>
</dbReference>
<dbReference type="InterPro" id="IPR016032">
    <property type="entry name" value="Sig_transdc_resp-reg_C-effctor"/>
</dbReference>
<dbReference type="SMART" id="SM00862">
    <property type="entry name" value="Trans_reg_C"/>
    <property type="match status" value="1"/>
</dbReference>
<evidence type="ECO:0000259" key="9">
    <source>
        <dbReference type="PROSITE" id="PS51755"/>
    </source>
</evidence>
<dbReference type="GO" id="GO:0003677">
    <property type="term" value="F:DNA binding"/>
    <property type="evidence" value="ECO:0007669"/>
    <property type="project" value="UniProtKB-UniRule"/>
</dbReference>
<dbReference type="InterPro" id="IPR036388">
    <property type="entry name" value="WH-like_DNA-bd_sf"/>
</dbReference>
<feature type="region of interest" description="Disordered" evidence="8">
    <location>
        <begin position="978"/>
        <end position="1015"/>
    </location>
</feature>
<dbReference type="Pfam" id="PF00486">
    <property type="entry name" value="Trans_reg_C"/>
    <property type="match status" value="1"/>
</dbReference>
<feature type="compositionally biased region" description="Low complexity" evidence="8">
    <location>
        <begin position="978"/>
        <end position="988"/>
    </location>
</feature>
<dbReference type="PRINTS" id="PR00364">
    <property type="entry name" value="DISEASERSIST"/>
</dbReference>
<keyword evidence="5" id="KW-0804">Transcription</keyword>
<evidence type="ECO:0000256" key="5">
    <source>
        <dbReference type="ARBA" id="ARBA00023163"/>
    </source>
</evidence>
<evidence type="ECO:0000256" key="8">
    <source>
        <dbReference type="SAM" id="MobiDB-lite"/>
    </source>
</evidence>
<feature type="domain" description="OmpR/PhoB-type" evidence="9">
    <location>
        <begin position="1"/>
        <end position="104"/>
    </location>
</feature>
<evidence type="ECO:0000256" key="1">
    <source>
        <dbReference type="ARBA" id="ARBA00005820"/>
    </source>
</evidence>
<dbReference type="InterPro" id="IPR005158">
    <property type="entry name" value="BTAD"/>
</dbReference>
<comment type="similarity">
    <text evidence="1">Belongs to the AfsR/DnrI/RedD regulatory family.</text>
</comment>
<dbReference type="SUPFAM" id="SSF46894">
    <property type="entry name" value="C-terminal effector domain of the bipartite response regulators"/>
    <property type="match status" value="1"/>
</dbReference>
<evidence type="ECO:0000256" key="4">
    <source>
        <dbReference type="ARBA" id="ARBA00023125"/>
    </source>
</evidence>
<dbReference type="PROSITE" id="PS51755">
    <property type="entry name" value="OMPR_PHOB"/>
    <property type="match status" value="1"/>
</dbReference>
<accession>A0A7J0CHV8</accession>
<dbReference type="Proteomes" id="UP000498740">
    <property type="component" value="Unassembled WGS sequence"/>
</dbReference>
<organism evidence="10 11">
    <name type="scientific">Streptomyces microflavus</name>
    <name type="common">Streptomyces lipmanii</name>
    <dbReference type="NCBI Taxonomy" id="1919"/>
    <lineage>
        <taxon>Bacteria</taxon>
        <taxon>Bacillati</taxon>
        <taxon>Actinomycetota</taxon>
        <taxon>Actinomycetes</taxon>
        <taxon>Kitasatosporales</taxon>
        <taxon>Streptomycetaceae</taxon>
        <taxon>Streptomyces</taxon>
    </lineage>
</organism>
<dbReference type="InterPro" id="IPR011990">
    <property type="entry name" value="TPR-like_helical_dom_sf"/>
</dbReference>
<evidence type="ECO:0000256" key="6">
    <source>
        <dbReference type="PROSITE-ProRule" id="PRU00339"/>
    </source>
</evidence>
<reference evidence="10 11" key="1">
    <citation type="submission" date="2020-05" db="EMBL/GenBank/DDBJ databases">
        <title>Whole genome shotgun sequence of Streptomyces microflavus NBRC 13062.</title>
        <authorList>
            <person name="Komaki H."/>
            <person name="Tamura T."/>
        </authorList>
    </citation>
    <scope>NUCLEOTIDE SEQUENCE [LARGE SCALE GENOMIC DNA]</scope>
    <source>
        <strain evidence="10 11">NBRC 13062</strain>
    </source>
</reference>
<sequence length="1015" mass="108154">MVRDMSRDMARFVVLGPVGAWCGPTEVKLGGPQQRVVMAVLLLRRPFPVSAEDLVAAVWGERPPPSAVNQLRIYVHRLRRALEEGAPSSEPLIESVGSGYRLRIADGSLDLAVFQEKVSAAQRVRRTDAVRGGELLREALALWQGGALAGLPGAWAQAQRVRLEQVRLDALESAYRAGLDAGAQHDITAEVSQVVAEHPLDERFREVLMLALYRSGRQAAALEVYAQTRTLLAEELGVEPGPELRRLHERILRADATLPASAAGKAPYTGGENPGAGAEHPGAGGESPGASGKGPAAAVRARSGPMAGRALVVPAQLPYDLPVFSGRRRELAELADVAEAGRQGGTGTVLCVVAGSAGVGKTAFAVHAAHSLARDYPDGQIHLDLHGFDAHESPVPPRRALRSVLEAFGVPADRLPDDVDARAALYRSLLAGRRVLLLLDNARDSRQVRRLLPSSPGSLTFVSSRDQLSGLVVRDGARHLRLEALSAAEAHGLLVRRLGAACVDADPTATALIVGRTAGLPLALALVAARAATRRVTSLRAIAAELREVPGTLDALSSADSSLDMRSVFSWSYEALSPGAARLYRLSSLTPSPGCSATALAALAGLPVPRTRTLLDELTAAHLVDEPAPGRFVSHDLLREYAADLLAAHEGADDPAAAFRRMLAHYLGTAYTAARTLWVNLPPLELHPGAAGAPVADVTDPERALVWFAAESESLPHLVERAGAAEGCERQTWQLAWSMMDHLQREGRWDEQIATQRTALDAASRAGDRVGRAHALRNLARACAQAGHLDEAHGHLVDALEVFEELGDLVGQARSHGNLALVLIRRGEHTAALPHVHRAVEQFRAAGDRVGQANALNNLGWTYAGTGAFPEALRYCREALDLLRDAGDRVAEAATWDSLGYVHHRLGDHTRALDCYRRALDLDRQLGDDYNAAETLTHVGETRLAMGDAEGAGEAWNTALSVFHDLDPEAADRVRELLAGLPAGAAGPKPRPGRRGPRSRPGPGPSLTLRACSRA</sequence>
<feature type="compositionally biased region" description="Low complexity" evidence="8">
    <location>
        <begin position="288"/>
        <end position="298"/>
    </location>
</feature>
<dbReference type="Gene3D" id="1.25.40.10">
    <property type="entry name" value="Tetratricopeptide repeat domain"/>
    <property type="match status" value="2"/>
</dbReference>
<dbReference type="GO" id="GO:0000160">
    <property type="term" value="P:phosphorelay signal transduction system"/>
    <property type="evidence" value="ECO:0007669"/>
    <property type="project" value="UniProtKB-KW"/>
</dbReference>
<dbReference type="SMART" id="SM01043">
    <property type="entry name" value="BTAD"/>
    <property type="match status" value="1"/>
</dbReference>
<comment type="caution">
    <text evidence="10">The sequence shown here is derived from an EMBL/GenBank/DDBJ whole genome shotgun (WGS) entry which is preliminary data.</text>
</comment>
<gene>
    <name evidence="10" type="primary">afsR</name>
    <name evidence="10" type="ORF">Smic_04440</name>
</gene>
<dbReference type="CDD" id="cd15831">
    <property type="entry name" value="BTAD"/>
    <property type="match status" value="1"/>
</dbReference>
<evidence type="ECO:0000256" key="7">
    <source>
        <dbReference type="PROSITE-ProRule" id="PRU01091"/>
    </source>
</evidence>
<dbReference type="SMART" id="SM00028">
    <property type="entry name" value="TPR"/>
    <property type="match status" value="5"/>
</dbReference>
<dbReference type="InterPro" id="IPR027417">
    <property type="entry name" value="P-loop_NTPase"/>
</dbReference>
<evidence type="ECO:0000256" key="2">
    <source>
        <dbReference type="ARBA" id="ARBA00023012"/>
    </source>
</evidence>
<dbReference type="Pfam" id="PF13424">
    <property type="entry name" value="TPR_12"/>
    <property type="match status" value="3"/>
</dbReference>
<evidence type="ECO:0000256" key="3">
    <source>
        <dbReference type="ARBA" id="ARBA00023015"/>
    </source>
</evidence>
<dbReference type="PROSITE" id="PS50005">
    <property type="entry name" value="TPR"/>
    <property type="match status" value="2"/>
</dbReference>
<feature type="region of interest" description="Disordered" evidence="8">
    <location>
        <begin position="262"/>
        <end position="301"/>
    </location>
</feature>
<dbReference type="EMBL" id="BLWD01000001">
    <property type="protein sequence ID" value="GFN01888.1"/>
    <property type="molecule type" value="Genomic_DNA"/>
</dbReference>
<dbReference type="GO" id="GO:0043531">
    <property type="term" value="F:ADP binding"/>
    <property type="evidence" value="ECO:0007669"/>
    <property type="project" value="InterPro"/>
</dbReference>
<dbReference type="InterPro" id="IPR019734">
    <property type="entry name" value="TPR_rpt"/>
</dbReference>
<evidence type="ECO:0000313" key="10">
    <source>
        <dbReference type="EMBL" id="GFN01888.1"/>
    </source>
</evidence>
<dbReference type="GO" id="GO:0006355">
    <property type="term" value="P:regulation of DNA-templated transcription"/>
    <property type="evidence" value="ECO:0007669"/>
    <property type="project" value="InterPro"/>
</dbReference>
<keyword evidence="6" id="KW-0802">TPR repeat</keyword>
<name>A0A7J0CHV8_STRMI</name>
<proteinExistence type="inferred from homology"/>
<dbReference type="AlphaFoldDB" id="A0A7J0CHV8"/>
<keyword evidence="2" id="KW-0902">Two-component regulatory system</keyword>
<dbReference type="PANTHER" id="PTHR35807">
    <property type="entry name" value="TRANSCRIPTIONAL REGULATOR REDD-RELATED"/>
    <property type="match status" value="1"/>
</dbReference>
<keyword evidence="3" id="KW-0805">Transcription regulation</keyword>
<dbReference type="Gene3D" id="1.10.10.10">
    <property type="entry name" value="Winged helix-like DNA-binding domain superfamily/Winged helix DNA-binding domain"/>
    <property type="match status" value="1"/>
</dbReference>
<feature type="DNA-binding region" description="OmpR/PhoB-type" evidence="7">
    <location>
        <begin position="1"/>
        <end position="104"/>
    </location>
</feature>
<protein>
    <submittedName>
        <fullName evidence="10">Regulatory protein AfsR</fullName>
    </submittedName>
</protein>
<feature type="repeat" description="TPR" evidence="6">
    <location>
        <begin position="853"/>
        <end position="886"/>
    </location>
</feature>
<dbReference type="SUPFAM" id="SSF52540">
    <property type="entry name" value="P-loop containing nucleoside triphosphate hydrolases"/>
    <property type="match status" value="1"/>
</dbReference>
<feature type="repeat" description="TPR" evidence="6">
    <location>
        <begin position="893"/>
        <end position="926"/>
    </location>
</feature>
<dbReference type="SUPFAM" id="SSF48452">
    <property type="entry name" value="TPR-like"/>
    <property type="match status" value="2"/>
</dbReference>
<evidence type="ECO:0000313" key="11">
    <source>
        <dbReference type="Proteomes" id="UP000498740"/>
    </source>
</evidence>
<dbReference type="Pfam" id="PF03704">
    <property type="entry name" value="BTAD"/>
    <property type="match status" value="1"/>
</dbReference>
<keyword evidence="4 7" id="KW-0238">DNA-binding</keyword>
<dbReference type="InterPro" id="IPR001867">
    <property type="entry name" value="OmpR/PhoB-type_DNA-bd"/>
</dbReference>